<dbReference type="Proteomes" id="UP000254866">
    <property type="component" value="Unassembled WGS sequence"/>
</dbReference>
<dbReference type="PANTHER" id="PTHR31465:SF15">
    <property type="entry name" value="LIPID TRANSPORTER ATNI-RELATED"/>
    <property type="match status" value="1"/>
</dbReference>
<sequence length="326" mass="36937">MLWEPICNTTSVDAQFNYCAQPDPAVAFSVFFGLTFFAHVLQSFTFRKAFCWVVVMAALWQFVGFACRVYATKNQTVNSSGAAANLLVLLAPLWVNAFVYMVFGRIVFYFLPEQKVAGIKAVNMARCAFIIQATGGVLTQNDDSKMIKLGLRLYTVGIGVQEAFVLMFMGLAIRFHWKMAHGFGVIERGDGWKKLLYTTYATLALITIRIIYRLCEFASGDVNSTLSTTESYFYALDATPMCVALFLWNIIHPGSILQGPESLFPKKIKLTRAQKRFAKEEKKNGKAALKLEERPGRTERKSRRHRHSHRESDGIDMTYQSHREMV</sequence>
<keyword evidence="2 6" id="KW-0812">Transmembrane</keyword>
<feature type="region of interest" description="Disordered" evidence="5">
    <location>
        <begin position="279"/>
        <end position="326"/>
    </location>
</feature>
<evidence type="ECO:0000256" key="2">
    <source>
        <dbReference type="ARBA" id="ARBA00022692"/>
    </source>
</evidence>
<keyword evidence="8" id="KW-1185">Reference proteome</keyword>
<dbReference type="STRING" id="2656787.A0A370TA04"/>
<feature type="compositionally biased region" description="Basic and acidic residues" evidence="5">
    <location>
        <begin position="279"/>
        <end position="299"/>
    </location>
</feature>
<feature type="transmembrane region" description="Helical" evidence="6">
    <location>
        <begin position="123"/>
        <end position="141"/>
    </location>
</feature>
<dbReference type="AlphaFoldDB" id="A0A370TA04"/>
<evidence type="ECO:0000256" key="1">
    <source>
        <dbReference type="ARBA" id="ARBA00004141"/>
    </source>
</evidence>
<evidence type="ECO:0000256" key="3">
    <source>
        <dbReference type="ARBA" id="ARBA00022989"/>
    </source>
</evidence>
<keyword evidence="4 6" id="KW-0472">Membrane</keyword>
<evidence type="ECO:0000256" key="4">
    <source>
        <dbReference type="ARBA" id="ARBA00023136"/>
    </source>
</evidence>
<dbReference type="OrthoDB" id="5384040at2759"/>
<evidence type="ECO:0000256" key="5">
    <source>
        <dbReference type="SAM" id="MobiDB-lite"/>
    </source>
</evidence>
<feature type="transmembrane region" description="Helical" evidence="6">
    <location>
        <begin position="25"/>
        <end position="42"/>
    </location>
</feature>
<gene>
    <name evidence="7" type="ORF">BP5553_10353</name>
</gene>
<dbReference type="GeneID" id="43603202"/>
<comment type="caution">
    <text evidence="7">The sequence shown here is derived from an EMBL/GenBank/DDBJ whole genome shotgun (WGS) entry which is preliminary data.</text>
</comment>
<dbReference type="GO" id="GO:0016020">
    <property type="term" value="C:membrane"/>
    <property type="evidence" value="ECO:0007669"/>
    <property type="project" value="UniProtKB-SubCell"/>
</dbReference>
<accession>A0A370TA04</accession>
<keyword evidence="3 6" id="KW-1133">Transmembrane helix</keyword>
<evidence type="ECO:0000313" key="8">
    <source>
        <dbReference type="Proteomes" id="UP000254866"/>
    </source>
</evidence>
<dbReference type="Pfam" id="PF04479">
    <property type="entry name" value="RTA1"/>
    <property type="match status" value="1"/>
</dbReference>
<feature type="compositionally biased region" description="Basic residues" evidence="5">
    <location>
        <begin position="300"/>
        <end position="309"/>
    </location>
</feature>
<dbReference type="InterPro" id="IPR007568">
    <property type="entry name" value="RTA1"/>
</dbReference>
<feature type="transmembrane region" description="Helical" evidence="6">
    <location>
        <begin position="49"/>
        <end position="71"/>
    </location>
</feature>
<name>A0A370TA04_9HELO</name>
<dbReference type="PANTHER" id="PTHR31465">
    <property type="entry name" value="PROTEIN RTA1-RELATED"/>
    <property type="match status" value="1"/>
</dbReference>
<evidence type="ECO:0000256" key="6">
    <source>
        <dbReference type="SAM" id="Phobius"/>
    </source>
</evidence>
<dbReference type="RefSeq" id="XP_031865000.1">
    <property type="nucleotide sequence ID" value="XM_032018976.1"/>
</dbReference>
<comment type="subcellular location">
    <subcellularLocation>
        <location evidence="1">Membrane</location>
        <topology evidence="1">Multi-pass membrane protein</topology>
    </subcellularLocation>
</comment>
<dbReference type="EMBL" id="NPIC01000015">
    <property type="protein sequence ID" value="RDL30475.1"/>
    <property type="molecule type" value="Genomic_DNA"/>
</dbReference>
<feature type="transmembrane region" description="Helical" evidence="6">
    <location>
        <begin position="83"/>
        <end position="111"/>
    </location>
</feature>
<feature type="transmembrane region" description="Helical" evidence="6">
    <location>
        <begin position="153"/>
        <end position="175"/>
    </location>
</feature>
<organism evidence="7 8">
    <name type="scientific">Venustampulla echinocandica</name>
    <dbReference type="NCBI Taxonomy" id="2656787"/>
    <lineage>
        <taxon>Eukaryota</taxon>
        <taxon>Fungi</taxon>
        <taxon>Dikarya</taxon>
        <taxon>Ascomycota</taxon>
        <taxon>Pezizomycotina</taxon>
        <taxon>Leotiomycetes</taxon>
        <taxon>Helotiales</taxon>
        <taxon>Pleuroascaceae</taxon>
        <taxon>Venustampulla</taxon>
    </lineage>
</organism>
<proteinExistence type="predicted"/>
<evidence type="ECO:0000313" key="7">
    <source>
        <dbReference type="EMBL" id="RDL30475.1"/>
    </source>
</evidence>
<protein>
    <submittedName>
        <fullName evidence="7">Uncharacterized protein</fullName>
    </submittedName>
</protein>
<reference evidence="7 8" key="1">
    <citation type="journal article" date="2018" name="IMA Fungus">
        <title>IMA Genome-F 9: Draft genome sequence of Annulohypoxylon stygium, Aspergillus mulundensis, Berkeleyomyces basicola (syn. Thielaviopsis basicola), Ceratocystis smalleyi, two Cercospora beticola strains, Coleophoma cylindrospora, Fusarium fracticaudum, Phialophora cf. hyalina, and Morchella septimelata.</title>
        <authorList>
            <person name="Wingfield B.D."/>
            <person name="Bills G.F."/>
            <person name="Dong Y."/>
            <person name="Huang W."/>
            <person name="Nel W.J."/>
            <person name="Swalarsk-Parry B.S."/>
            <person name="Vaghefi N."/>
            <person name="Wilken P.M."/>
            <person name="An Z."/>
            <person name="de Beer Z.W."/>
            <person name="De Vos L."/>
            <person name="Chen L."/>
            <person name="Duong T.A."/>
            <person name="Gao Y."/>
            <person name="Hammerbacher A."/>
            <person name="Kikkert J.R."/>
            <person name="Li Y."/>
            <person name="Li H."/>
            <person name="Li K."/>
            <person name="Li Q."/>
            <person name="Liu X."/>
            <person name="Ma X."/>
            <person name="Naidoo K."/>
            <person name="Pethybridge S.J."/>
            <person name="Sun J."/>
            <person name="Steenkamp E.T."/>
            <person name="van der Nest M.A."/>
            <person name="van Wyk S."/>
            <person name="Wingfield M.J."/>
            <person name="Xiong C."/>
            <person name="Yue Q."/>
            <person name="Zhang X."/>
        </authorList>
    </citation>
    <scope>NUCLEOTIDE SEQUENCE [LARGE SCALE GENOMIC DNA]</scope>
    <source>
        <strain evidence="7 8">BP 5553</strain>
    </source>
</reference>
<feature type="transmembrane region" description="Helical" evidence="6">
    <location>
        <begin position="195"/>
        <end position="212"/>
    </location>
</feature>
<feature type="transmembrane region" description="Helical" evidence="6">
    <location>
        <begin position="232"/>
        <end position="251"/>
    </location>
</feature>